<dbReference type="FunFam" id="1.10.10.60:FF:000021">
    <property type="entry name" value="CDC5 cell division cycle 5-like"/>
    <property type="match status" value="1"/>
</dbReference>
<evidence type="ECO:0000256" key="14">
    <source>
        <dbReference type="SAM" id="MobiDB-lite"/>
    </source>
</evidence>
<dbReference type="CDD" id="cd11659">
    <property type="entry name" value="SANT_CDC5_II"/>
    <property type="match status" value="1"/>
</dbReference>
<dbReference type="PROSITE" id="PS51294">
    <property type="entry name" value="HTH_MYB"/>
    <property type="match status" value="2"/>
</dbReference>
<evidence type="ECO:0000256" key="7">
    <source>
        <dbReference type="ARBA" id="ARBA00023054"/>
    </source>
</evidence>
<keyword evidence="9" id="KW-0508">mRNA splicing</keyword>
<evidence type="ECO:0000256" key="5">
    <source>
        <dbReference type="ARBA" id="ARBA00022737"/>
    </source>
</evidence>
<feature type="compositionally biased region" description="Basic and acidic residues" evidence="14">
    <location>
        <begin position="110"/>
        <end position="127"/>
    </location>
</feature>
<dbReference type="InterPro" id="IPR021786">
    <property type="entry name" value="Cdc5p/Cef1_C"/>
</dbReference>
<dbReference type="SUPFAM" id="SSF46689">
    <property type="entry name" value="Homeodomain-like"/>
    <property type="match status" value="1"/>
</dbReference>
<keyword evidence="18" id="KW-1185">Reference proteome</keyword>
<evidence type="ECO:0000259" key="16">
    <source>
        <dbReference type="PROSITE" id="PS51294"/>
    </source>
</evidence>
<gene>
    <name evidence="17" type="ORF">HCN44_000217</name>
</gene>
<dbReference type="InterPro" id="IPR047240">
    <property type="entry name" value="SANT_CDC5L_II"/>
</dbReference>
<dbReference type="InterPro" id="IPR017930">
    <property type="entry name" value="Myb_dom"/>
</dbReference>
<feature type="compositionally biased region" description="Polar residues" evidence="14">
    <location>
        <begin position="414"/>
        <end position="429"/>
    </location>
</feature>
<protein>
    <recommendedName>
        <fullName evidence="19">Cell division cycle 5-like protein</fullName>
    </recommendedName>
</protein>
<accession>A0A834XRM0</accession>
<dbReference type="Gene3D" id="1.10.10.60">
    <property type="entry name" value="Homeodomain-like"/>
    <property type="match status" value="2"/>
</dbReference>
<comment type="similarity">
    <text evidence="2">Belongs to the CEF1 family.</text>
</comment>
<feature type="domain" description="HTH myb-type" evidence="16">
    <location>
        <begin position="59"/>
        <end position="108"/>
    </location>
</feature>
<dbReference type="Pfam" id="PF11831">
    <property type="entry name" value="Myb_Cef"/>
    <property type="match status" value="1"/>
</dbReference>
<dbReference type="GO" id="GO:0000977">
    <property type="term" value="F:RNA polymerase II transcription regulatory region sequence-specific DNA binding"/>
    <property type="evidence" value="ECO:0007669"/>
    <property type="project" value="TreeGrafter"/>
</dbReference>
<evidence type="ECO:0000256" key="9">
    <source>
        <dbReference type="ARBA" id="ARBA00023187"/>
    </source>
</evidence>
<proteinExistence type="inferred from homology"/>
<feature type="region of interest" description="Disordered" evidence="14">
    <location>
        <begin position="414"/>
        <end position="458"/>
    </location>
</feature>
<sequence>MPRIMIKGGVWRNTEDEILKAAVMKYGKNQWSRIASLLHRKSAKQCKSRWFEWLDPSIKKTEWSREEDEKLLHTAKYMPTQWRTIAPMIGRTAIQCLERYEYLLDQAQKKEEGEDGIDDPRKLKPGEIDPNPETKPARPDPKDMDEDELEMLSEARARLANTQGKKAKRKAREKQLEEARRLAALQKRRELRAAGITVNPKNKRKRGVNYNAEIPFEKKPSAGFYDTSNEHVDPLAADFSKMRQQHLDGELRLDKEEQERRKDKQKLKNKKENDIPTGMLNNDEPVRKRSKLVVPEPQISDAELQQVVKFGRASEFAREYAAESGITLSDSLLADYSLTPNATATPRTPLVTDRVFQEAQNVMALTHVDTPLKGGLNTPLYNPNFGSVVPLSNATPTPNTILATPFRVQKQNDGTPLSSSFNTPGSVKNTPGILAPTPVRDKLNINPETSIDGAETPAEQKQLKQQLSLDLGALPAPKNDYQIVIPDNEVADETADNQDDNIIEDQADIDARKHEEYLLQQKKELEKRSKVIQRNLPRPSEVNTDIFRDSGSLTDLQKAEELIKKEMIGIMQYDAVLNPVQQSNTKRGQTIISQAQKYIEDHPYEDYDKEDLDNASKMIADEMQIVKEGMAHGELSIDAYTTVWEECLGQILYLEPQKRYTRATLAIKKDRIEAYKRKLEENRNHMVREAKRAAKMENKLKILTGGYQTRSQVLTKQLNDLWEQVEQSQLELSTFKFLQSQEDAALTRRVSCLTEDVNRQVEREKSLQSRYAKLQEELEVLQVK</sequence>
<evidence type="ECO:0000256" key="1">
    <source>
        <dbReference type="ARBA" id="ARBA00004123"/>
    </source>
</evidence>
<comment type="subcellular location">
    <subcellularLocation>
        <location evidence="1">Nucleus</location>
    </subcellularLocation>
</comment>
<dbReference type="PROSITE" id="PS50090">
    <property type="entry name" value="MYB_LIKE"/>
    <property type="match status" value="2"/>
</dbReference>
<evidence type="ECO:0000256" key="3">
    <source>
        <dbReference type="ARBA" id="ARBA00022664"/>
    </source>
</evidence>
<feature type="coiled-coil region" evidence="13">
    <location>
        <begin position="757"/>
        <end position="784"/>
    </location>
</feature>
<dbReference type="InterPro" id="IPR009057">
    <property type="entry name" value="Homeodomain-like_sf"/>
</dbReference>
<feature type="coiled-coil region" evidence="13">
    <location>
        <begin position="665"/>
        <end position="696"/>
    </location>
</feature>
<evidence type="ECO:0000256" key="13">
    <source>
        <dbReference type="SAM" id="Coils"/>
    </source>
</evidence>
<feature type="domain" description="Myb-like" evidence="15">
    <location>
        <begin position="55"/>
        <end position="104"/>
    </location>
</feature>
<organism evidence="17 18">
    <name type="scientific">Aphidius gifuensis</name>
    <name type="common">Parasitoid wasp</name>
    <dbReference type="NCBI Taxonomy" id="684658"/>
    <lineage>
        <taxon>Eukaryota</taxon>
        <taxon>Metazoa</taxon>
        <taxon>Ecdysozoa</taxon>
        <taxon>Arthropoda</taxon>
        <taxon>Hexapoda</taxon>
        <taxon>Insecta</taxon>
        <taxon>Pterygota</taxon>
        <taxon>Neoptera</taxon>
        <taxon>Endopterygota</taxon>
        <taxon>Hymenoptera</taxon>
        <taxon>Apocrita</taxon>
        <taxon>Ichneumonoidea</taxon>
        <taxon>Braconidae</taxon>
        <taxon>Aphidiinae</taxon>
        <taxon>Aphidius</taxon>
    </lineage>
</organism>
<evidence type="ECO:0000256" key="10">
    <source>
        <dbReference type="ARBA" id="ARBA00023204"/>
    </source>
</evidence>
<dbReference type="InterPro" id="IPR047242">
    <property type="entry name" value="CDC5L/Cef1"/>
</dbReference>
<evidence type="ECO:0000256" key="4">
    <source>
        <dbReference type="ARBA" id="ARBA00022728"/>
    </source>
</evidence>
<dbReference type="Pfam" id="PF13921">
    <property type="entry name" value="Myb_DNA-bind_6"/>
    <property type="match status" value="1"/>
</dbReference>
<dbReference type="CDD" id="cd00167">
    <property type="entry name" value="SANT"/>
    <property type="match status" value="1"/>
</dbReference>
<evidence type="ECO:0000256" key="11">
    <source>
        <dbReference type="ARBA" id="ARBA00023242"/>
    </source>
</evidence>
<comment type="caution">
    <text evidence="17">The sequence shown here is derived from an EMBL/GenBank/DDBJ whole genome shotgun (WGS) entry which is preliminary data.</text>
</comment>
<keyword evidence="10" id="KW-0234">DNA repair</keyword>
<evidence type="ECO:0000313" key="17">
    <source>
        <dbReference type="EMBL" id="KAF7990412.1"/>
    </source>
</evidence>
<keyword evidence="11" id="KW-0539">Nucleus</keyword>
<evidence type="ECO:0000256" key="2">
    <source>
        <dbReference type="ARBA" id="ARBA00010506"/>
    </source>
</evidence>
<evidence type="ECO:0000256" key="6">
    <source>
        <dbReference type="ARBA" id="ARBA00022763"/>
    </source>
</evidence>
<dbReference type="InterPro" id="IPR001005">
    <property type="entry name" value="SANT/Myb"/>
</dbReference>
<keyword evidence="8" id="KW-0238">DNA-binding</keyword>
<keyword evidence="3" id="KW-0507">mRNA processing</keyword>
<feature type="compositionally biased region" description="Basic and acidic residues" evidence="14">
    <location>
        <begin position="249"/>
        <end position="262"/>
    </location>
</feature>
<keyword evidence="12" id="KW-0131">Cell cycle</keyword>
<dbReference type="OrthoDB" id="1410009at2759"/>
<keyword evidence="5" id="KW-0677">Repeat</keyword>
<dbReference type="Proteomes" id="UP000639338">
    <property type="component" value="Unassembled WGS sequence"/>
</dbReference>
<keyword evidence="7 13" id="KW-0175">Coiled coil</keyword>
<feature type="domain" description="HTH myb-type" evidence="16">
    <location>
        <begin position="1"/>
        <end position="58"/>
    </location>
</feature>
<feature type="domain" description="Myb-like" evidence="15">
    <location>
        <begin position="3"/>
        <end position="54"/>
    </location>
</feature>
<feature type="region of interest" description="Disordered" evidence="14">
    <location>
        <begin position="110"/>
        <end position="145"/>
    </location>
</feature>
<name>A0A834XRM0_APHGI</name>
<dbReference type="GO" id="GO:0000398">
    <property type="term" value="P:mRNA splicing, via spliceosome"/>
    <property type="evidence" value="ECO:0007669"/>
    <property type="project" value="InterPro"/>
</dbReference>
<dbReference type="AlphaFoldDB" id="A0A834XRM0"/>
<dbReference type="SMART" id="SM00717">
    <property type="entry name" value="SANT"/>
    <property type="match status" value="2"/>
</dbReference>
<dbReference type="GO" id="GO:0000974">
    <property type="term" value="C:Prp19 complex"/>
    <property type="evidence" value="ECO:0007669"/>
    <property type="project" value="InterPro"/>
</dbReference>
<keyword evidence="4" id="KW-0747">Spliceosome</keyword>
<dbReference type="PANTHER" id="PTHR45885">
    <property type="entry name" value="CELL DIVISION CYCLE 5-LIKE PROTEIN"/>
    <property type="match status" value="1"/>
</dbReference>
<dbReference type="EMBL" id="JACMRX010000004">
    <property type="protein sequence ID" value="KAF7990412.1"/>
    <property type="molecule type" value="Genomic_DNA"/>
</dbReference>
<dbReference type="FunFam" id="1.10.10.60:FF:000091">
    <property type="entry name" value="CDC5 cell division cycle 5-like"/>
    <property type="match status" value="1"/>
</dbReference>
<evidence type="ECO:0008006" key="19">
    <source>
        <dbReference type="Google" id="ProtNLM"/>
    </source>
</evidence>
<feature type="region of interest" description="Disordered" evidence="14">
    <location>
        <begin position="249"/>
        <end position="283"/>
    </location>
</feature>
<evidence type="ECO:0000256" key="12">
    <source>
        <dbReference type="ARBA" id="ARBA00023306"/>
    </source>
</evidence>
<dbReference type="GO" id="GO:0005681">
    <property type="term" value="C:spliceosomal complex"/>
    <property type="evidence" value="ECO:0007669"/>
    <property type="project" value="UniProtKB-KW"/>
</dbReference>
<dbReference type="GO" id="GO:0006281">
    <property type="term" value="P:DNA repair"/>
    <property type="evidence" value="ECO:0007669"/>
    <property type="project" value="UniProtKB-KW"/>
</dbReference>
<dbReference type="PANTHER" id="PTHR45885:SF1">
    <property type="entry name" value="CELL DIVISION CYCLE 5-LIKE PROTEIN"/>
    <property type="match status" value="1"/>
</dbReference>
<evidence type="ECO:0000313" key="18">
    <source>
        <dbReference type="Proteomes" id="UP000639338"/>
    </source>
</evidence>
<evidence type="ECO:0000256" key="8">
    <source>
        <dbReference type="ARBA" id="ARBA00023125"/>
    </source>
</evidence>
<reference evidence="17 18" key="1">
    <citation type="submission" date="2020-08" db="EMBL/GenBank/DDBJ databases">
        <title>Aphidius gifuensis genome sequencing and assembly.</title>
        <authorList>
            <person name="Du Z."/>
        </authorList>
    </citation>
    <scope>NUCLEOTIDE SEQUENCE [LARGE SCALE GENOMIC DNA]</scope>
    <source>
        <strain evidence="17">YNYX2018</strain>
        <tissue evidence="17">Adults</tissue>
    </source>
</reference>
<dbReference type="GO" id="GO:0000981">
    <property type="term" value="F:DNA-binding transcription factor activity, RNA polymerase II-specific"/>
    <property type="evidence" value="ECO:0007669"/>
    <property type="project" value="TreeGrafter"/>
</dbReference>
<evidence type="ECO:0000259" key="15">
    <source>
        <dbReference type="PROSITE" id="PS50090"/>
    </source>
</evidence>
<keyword evidence="6" id="KW-0227">DNA damage</keyword>